<name>A0A8H5AWY9_9AGAR</name>
<dbReference type="GO" id="GO:0016586">
    <property type="term" value="C:RSC-type complex"/>
    <property type="evidence" value="ECO:0007669"/>
    <property type="project" value="InterPro"/>
</dbReference>
<dbReference type="InterPro" id="IPR036427">
    <property type="entry name" value="Bromodomain-like_sf"/>
</dbReference>
<feature type="region of interest" description="Disordered" evidence="9">
    <location>
        <begin position="512"/>
        <end position="582"/>
    </location>
</feature>
<evidence type="ECO:0000256" key="8">
    <source>
        <dbReference type="PROSITE-ProRule" id="PRU00035"/>
    </source>
</evidence>
<dbReference type="AlphaFoldDB" id="A0A8H5AWY9"/>
<feature type="region of interest" description="Disordered" evidence="9">
    <location>
        <begin position="303"/>
        <end position="322"/>
    </location>
</feature>
<reference evidence="11 12" key="1">
    <citation type="journal article" date="2020" name="ISME J.">
        <title>Uncovering the hidden diversity of litter-decomposition mechanisms in mushroom-forming fungi.</title>
        <authorList>
            <person name="Floudas D."/>
            <person name="Bentzer J."/>
            <person name="Ahren D."/>
            <person name="Johansson T."/>
            <person name="Persson P."/>
            <person name="Tunlid A."/>
        </authorList>
    </citation>
    <scope>NUCLEOTIDE SEQUENCE [LARGE SCALE GENOMIC DNA]</scope>
    <source>
        <strain evidence="11 12">CBS 101986</strain>
    </source>
</reference>
<evidence type="ECO:0000256" key="5">
    <source>
        <dbReference type="ARBA" id="ARBA00023117"/>
    </source>
</evidence>
<feature type="compositionally biased region" description="Basic residues" evidence="9">
    <location>
        <begin position="554"/>
        <end position="565"/>
    </location>
</feature>
<keyword evidence="2" id="KW-0677">Repeat</keyword>
<keyword evidence="5 8" id="KW-0103">Bromodomain</keyword>
<evidence type="ECO:0000313" key="12">
    <source>
        <dbReference type="Proteomes" id="UP000567179"/>
    </source>
</evidence>
<comment type="subcellular location">
    <subcellularLocation>
        <location evidence="1">Nucleus</location>
    </subcellularLocation>
</comment>
<feature type="compositionally biased region" description="Low complexity" evidence="9">
    <location>
        <begin position="389"/>
        <end position="398"/>
    </location>
</feature>
<feature type="domain" description="Bromo" evidence="10">
    <location>
        <begin position="193"/>
        <end position="263"/>
    </location>
</feature>
<dbReference type="CDD" id="cd04369">
    <property type="entry name" value="Bromodomain"/>
    <property type="match status" value="1"/>
</dbReference>
<evidence type="ECO:0000313" key="11">
    <source>
        <dbReference type="EMBL" id="KAF5312450.1"/>
    </source>
</evidence>
<evidence type="ECO:0000256" key="9">
    <source>
        <dbReference type="SAM" id="MobiDB-lite"/>
    </source>
</evidence>
<feature type="compositionally biased region" description="Low complexity" evidence="9">
    <location>
        <begin position="363"/>
        <end position="374"/>
    </location>
</feature>
<dbReference type="Pfam" id="PF00439">
    <property type="entry name" value="Bromodomain"/>
    <property type="match status" value="2"/>
</dbReference>
<evidence type="ECO:0000256" key="4">
    <source>
        <dbReference type="ARBA" id="ARBA00023015"/>
    </source>
</evidence>
<dbReference type="GO" id="GO:0006368">
    <property type="term" value="P:transcription elongation by RNA polymerase II"/>
    <property type="evidence" value="ECO:0007669"/>
    <property type="project" value="TreeGrafter"/>
</dbReference>
<comment type="caution">
    <text evidence="11">The sequence shown here is derived from an EMBL/GenBank/DDBJ whole genome shotgun (WGS) entry which is preliminary data.</text>
</comment>
<dbReference type="PROSITE" id="PS50014">
    <property type="entry name" value="BROMODOMAIN_2"/>
    <property type="match status" value="2"/>
</dbReference>
<dbReference type="SMART" id="SM00297">
    <property type="entry name" value="BROMO"/>
    <property type="match status" value="2"/>
</dbReference>
<dbReference type="EMBL" id="JAACJJ010000056">
    <property type="protein sequence ID" value="KAF5312450.1"/>
    <property type="molecule type" value="Genomic_DNA"/>
</dbReference>
<sequence length="638" mass="70980">MSKRELEYDTGTGDSGGSRQKRRREAEGTPDIDVTMSDPLEPTKLNSDAVTPEEVKEQGMKLFAAVRDATKEERSMALVFLRKVPKRQYPDYYELIKQPIAMDDIKKKLDHEEYISLEAVRSDFELMFNNAKQYNQTDSFIYQDAKELMKLVNKTYQKLIPGGDDDEHKHKPPTLHRLMKTRLDKLINKKDSTGRVLSTEFMYLPSRKEWAIYYKQIKKPQCLDTIQKNIKRKEYHTSAQFAADVELVFSNATTFNQDGTQIWIDAMTLRDYFRQLMSDMPPPHSLPEYAKLGTSTKIKIRPPHAVHADESTSTQQHTTSSIRLRVPAAHPPKPTITHVAPAAAPAPSAAPAAQPSPAPPVSAKPASSKAAPKLKPAPPPAQPTPIRPQRTTVQQQTQIKAATPQTPQAVSFINANASHYPRSHYAPPPPPATTAAPATSATPSALPHKPAVNIATASQSPAPVALPLSHQLKSIEVRIQPKGRFITMDHRDGVKSWFLRLVPGESRVNIGGIAFMGDPDEEESSEEEEEKDDEDYDMDVDVEAGSATSPSKNLRSKGKRSRGRPPKAAVKVTPTKAHKKKQPKIGEVQLKLNNIVVKEQIEHEGEWDVYLPVGSSVLEVGEVGGMIWKLYLERPGEP</sequence>
<gene>
    <name evidence="11" type="ORF">D9619_002628</name>
</gene>
<dbReference type="GO" id="GO:0006338">
    <property type="term" value="P:chromatin remodeling"/>
    <property type="evidence" value="ECO:0007669"/>
    <property type="project" value="InterPro"/>
</dbReference>
<proteinExistence type="predicted"/>
<evidence type="ECO:0000259" key="10">
    <source>
        <dbReference type="PROSITE" id="PS50014"/>
    </source>
</evidence>
<dbReference type="Gene3D" id="1.20.920.10">
    <property type="entry name" value="Bromodomain-like"/>
    <property type="match status" value="2"/>
</dbReference>
<evidence type="ECO:0000256" key="6">
    <source>
        <dbReference type="ARBA" id="ARBA00023163"/>
    </source>
</evidence>
<dbReference type="PANTHER" id="PTHR16062">
    <property type="entry name" value="SWI/SNF-RELATED"/>
    <property type="match status" value="1"/>
</dbReference>
<dbReference type="PRINTS" id="PR00503">
    <property type="entry name" value="BROMODOMAIN"/>
</dbReference>
<dbReference type="SUPFAM" id="SSF47370">
    <property type="entry name" value="Bromodomain"/>
    <property type="match status" value="2"/>
</dbReference>
<keyword evidence="7" id="KW-0539">Nucleus</keyword>
<evidence type="ECO:0000256" key="1">
    <source>
        <dbReference type="ARBA" id="ARBA00004123"/>
    </source>
</evidence>
<organism evidence="11 12">
    <name type="scientific">Psilocybe cf. subviscida</name>
    <dbReference type="NCBI Taxonomy" id="2480587"/>
    <lineage>
        <taxon>Eukaryota</taxon>
        <taxon>Fungi</taxon>
        <taxon>Dikarya</taxon>
        <taxon>Basidiomycota</taxon>
        <taxon>Agaricomycotina</taxon>
        <taxon>Agaricomycetes</taxon>
        <taxon>Agaricomycetidae</taxon>
        <taxon>Agaricales</taxon>
        <taxon>Agaricineae</taxon>
        <taxon>Strophariaceae</taxon>
        <taxon>Psilocybe</taxon>
    </lineage>
</organism>
<dbReference type="PROSITE" id="PS00633">
    <property type="entry name" value="BROMODOMAIN_1"/>
    <property type="match status" value="1"/>
</dbReference>
<keyword evidence="6" id="KW-0804">Transcription</keyword>
<feature type="compositionally biased region" description="Low complexity" evidence="9">
    <location>
        <begin position="311"/>
        <end position="321"/>
    </location>
</feature>
<accession>A0A8H5AWY9</accession>
<feature type="region of interest" description="Disordered" evidence="9">
    <location>
        <begin position="328"/>
        <end position="447"/>
    </location>
</feature>
<dbReference type="GO" id="GO:0003682">
    <property type="term" value="F:chromatin binding"/>
    <property type="evidence" value="ECO:0007669"/>
    <property type="project" value="TreeGrafter"/>
</dbReference>
<dbReference type="OrthoDB" id="6017at2759"/>
<dbReference type="Proteomes" id="UP000567179">
    <property type="component" value="Unassembled WGS sequence"/>
</dbReference>
<keyword evidence="12" id="KW-1185">Reference proteome</keyword>
<feature type="region of interest" description="Disordered" evidence="9">
    <location>
        <begin position="1"/>
        <end position="53"/>
    </location>
</feature>
<feature type="compositionally biased region" description="Low complexity" evidence="9">
    <location>
        <begin position="340"/>
        <end position="353"/>
    </location>
</feature>
<dbReference type="InterPro" id="IPR001487">
    <property type="entry name" value="Bromodomain"/>
</dbReference>
<evidence type="ECO:0000256" key="2">
    <source>
        <dbReference type="ARBA" id="ARBA00022737"/>
    </source>
</evidence>
<feature type="domain" description="Bromo" evidence="10">
    <location>
        <begin position="72"/>
        <end position="142"/>
    </location>
</feature>
<feature type="compositionally biased region" description="Low complexity" evidence="9">
    <location>
        <begin position="433"/>
        <end position="445"/>
    </location>
</feature>
<dbReference type="InterPro" id="IPR018359">
    <property type="entry name" value="Bromodomain_CS"/>
</dbReference>
<protein>
    <recommendedName>
        <fullName evidence="10">Bromo domain-containing protein</fullName>
    </recommendedName>
</protein>
<keyword evidence="4" id="KW-0805">Transcription regulation</keyword>
<feature type="compositionally biased region" description="Acidic residues" evidence="9">
    <location>
        <begin position="518"/>
        <end position="542"/>
    </location>
</feature>
<feature type="compositionally biased region" description="Pro residues" evidence="9">
    <location>
        <begin position="375"/>
        <end position="386"/>
    </location>
</feature>
<dbReference type="InterPro" id="IPR037382">
    <property type="entry name" value="Rsc/polybromo"/>
</dbReference>
<keyword evidence="3" id="KW-0156">Chromatin regulator</keyword>
<evidence type="ECO:0000256" key="7">
    <source>
        <dbReference type="ARBA" id="ARBA00023242"/>
    </source>
</evidence>
<dbReference type="PANTHER" id="PTHR16062:SF19">
    <property type="entry name" value="PROTEIN POLYBROMO-1"/>
    <property type="match status" value="1"/>
</dbReference>
<feature type="compositionally biased region" description="Polar residues" evidence="9">
    <location>
        <begin position="399"/>
        <end position="417"/>
    </location>
</feature>
<evidence type="ECO:0000256" key="3">
    <source>
        <dbReference type="ARBA" id="ARBA00022853"/>
    </source>
</evidence>